<feature type="chain" id="PRO_5009447783" evidence="1">
    <location>
        <begin position="17"/>
        <end position="123"/>
    </location>
</feature>
<evidence type="ECO:0000256" key="1">
    <source>
        <dbReference type="SAM" id="SignalP"/>
    </source>
</evidence>
<keyword evidence="3" id="KW-1185">Reference proteome</keyword>
<dbReference type="AlphaFoldDB" id="A0A1E1LYQ6"/>
<name>A0A1E1LYQ6_RHYSE</name>
<accession>A0A1E1LYQ6</accession>
<reference evidence="3" key="1">
    <citation type="submission" date="2016-03" db="EMBL/GenBank/DDBJ databases">
        <authorList>
            <person name="Guldener U."/>
        </authorList>
    </citation>
    <scope>NUCLEOTIDE SEQUENCE [LARGE SCALE GENOMIC DNA]</scope>
</reference>
<feature type="signal peptide" evidence="1">
    <location>
        <begin position="1"/>
        <end position="16"/>
    </location>
</feature>
<gene>
    <name evidence="2" type="ORF">RSE6_16159</name>
</gene>
<sequence length="123" mass="13225">MKFITLSALFISSVFSAAINNGAAINNAGLEARDPGYPKCYCVGFMSNGNYVAAIVNNGRGYVRSGNVPVFHEDGFEITGSSCQVSWTRADYCKNWTAGSSLSTGRNCDGKRFQSVKCTNLDL</sequence>
<proteinExistence type="predicted"/>
<protein>
    <submittedName>
        <fullName evidence="2">Uncharacterized protein</fullName>
    </submittedName>
</protein>
<evidence type="ECO:0000313" key="2">
    <source>
        <dbReference type="EMBL" id="CZT42014.1"/>
    </source>
</evidence>
<organism evidence="2 3">
    <name type="scientific">Rhynchosporium secalis</name>
    <name type="common">Barley scald fungus</name>
    <dbReference type="NCBI Taxonomy" id="38038"/>
    <lineage>
        <taxon>Eukaryota</taxon>
        <taxon>Fungi</taxon>
        <taxon>Dikarya</taxon>
        <taxon>Ascomycota</taxon>
        <taxon>Pezizomycotina</taxon>
        <taxon>Leotiomycetes</taxon>
        <taxon>Helotiales</taxon>
        <taxon>Ploettnerulaceae</taxon>
        <taxon>Rhynchosporium</taxon>
    </lineage>
</organism>
<dbReference type="EMBL" id="FJVC01000068">
    <property type="protein sequence ID" value="CZT42014.1"/>
    <property type="molecule type" value="Genomic_DNA"/>
</dbReference>
<evidence type="ECO:0000313" key="3">
    <source>
        <dbReference type="Proteomes" id="UP000177625"/>
    </source>
</evidence>
<keyword evidence="1" id="KW-0732">Signal</keyword>
<dbReference type="Proteomes" id="UP000177625">
    <property type="component" value="Unassembled WGS sequence"/>
</dbReference>